<name>A0ABQ9HGH9_9NEOP</name>
<evidence type="ECO:0000313" key="3">
    <source>
        <dbReference type="Proteomes" id="UP001159363"/>
    </source>
</evidence>
<dbReference type="Proteomes" id="UP001159363">
    <property type="component" value="Chromosome 4"/>
</dbReference>
<evidence type="ECO:0000256" key="1">
    <source>
        <dbReference type="SAM" id="MobiDB-lite"/>
    </source>
</evidence>
<evidence type="ECO:0000313" key="2">
    <source>
        <dbReference type="EMBL" id="KAJ8883251.1"/>
    </source>
</evidence>
<accession>A0ABQ9HGH9</accession>
<proteinExistence type="predicted"/>
<gene>
    <name evidence="2" type="ORF">PR048_015093</name>
</gene>
<feature type="compositionally biased region" description="Polar residues" evidence="1">
    <location>
        <begin position="24"/>
        <end position="33"/>
    </location>
</feature>
<protein>
    <submittedName>
        <fullName evidence="2">Uncharacterized protein</fullName>
    </submittedName>
</protein>
<organism evidence="2 3">
    <name type="scientific">Dryococelus australis</name>
    <dbReference type="NCBI Taxonomy" id="614101"/>
    <lineage>
        <taxon>Eukaryota</taxon>
        <taxon>Metazoa</taxon>
        <taxon>Ecdysozoa</taxon>
        <taxon>Arthropoda</taxon>
        <taxon>Hexapoda</taxon>
        <taxon>Insecta</taxon>
        <taxon>Pterygota</taxon>
        <taxon>Neoptera</taxon>
        <taxon>Polyneoptera</taxon>
        <taxon>Phasmatodea</taxon>
        <taxon>Verophasmatodea</taxon>
        <taxon>Anareolatae</taxon>
        <taxon>Phasmatidae</taxon>
        <taxon>Eurycanthinae</taxon>
        <taxon>Dryococelus</taxon>
    </lineage>
</organism>
<feature type="region of interest" description="Disordered" evidence="1">
    <location>
        <begin position="1"/>
        <end position="38"/>
    </location>
</feature>
<sequence length="121" mass="14036">MLAYTRQKAKSKCGNSIRLKRASQKQSSDTHNTPYDRMKRCRERKINIKASEHVNIDVFTQNKRPSRARARSAVPCLNAAKSRSRRDLCDLGRYSSVVRTVPVQQPQHRNCKKRATHPFQE</sequence>
<reference evidence="2 3" key="1">
    <citation type="submission" date="2023-02" db="EMBL/GenBank/DDBJ databases">
        <title>LHISI_Scaffold_Assembly.</title>
        <authorList>
            <person name="Stuart O.P."/>
            <person name="Cleave R."/>
            <person name="Magrath M.J.L."/>
            <person name="Mikheyev A.S."/>
        </authorList>
    </citation>
    <scope>NUCLEOTIDE SEQUENCE [LARGE SCALE GENOMIC DNA]</scope>
    <source>
        <strain evidence="2">Daus_M_001</strain>
        <tissue evidence="2">Leg muscle</tissue>
    </source>
</reference>
<keyword evidence="3" id="KW-1185">Reference proteome</keyword>
<comment type="caution">
    <text evidence="2">The sequence shown here is derived from an EMBL/GenBank/DDBJ whole genome shotgun (WGS) entry which is preliminary data.</text>
</comment>
<dbReference type="EMBL" id="JARBHB010000005">
    <property type="protein sequence ID" value="KAJ8883251.1"/>
    <property type="molecule type" value="Genomic_DNA"/>
</dbReference>